<evidence type="ECO:0000313" key="1">
    <source>
        <dbReference type="EMBL" id="ABI62750.1"/>
    </source>
</evidence>
<dbReference type="AlphaFoldDB" id="Q0BR02"/>
<dbReference type="HOGENOM" id="CLU_2034780_0_0_5"/>
<organism evidence="1 2">
    <name type="scientific">Granulibacter bethesdensis (strain ATCC BAA-1260 / CGDNIH1)</name>
    <dbReference type="NCBI Taxonomy" id="391165"/>
    <lineage>
        <taxon>Bacteria</taxon>
        <taxon>Pseudomonadati</taxon>
        <taxon>Pseudomonadota</taxon>
        <taxon>Alphaproteobacteria</taxon>
        <taxon>Acetobacterales</taxon>
        <taxon>Acetobacteraceae</taxon>
        <taxon>Granulibacter</taxon>
    </lineage>
</organism>
<gene>
    <name evidence="1" type="ordered locus">GbCGDNIH1_1852</name>
</gene>
<dbReference type="Proteomes" id="UP000001963">
    <property type="component" value="Chromosome"/>
</dbReference>
<dbReference type="EMBL" id="CP000394">
    <property type="protein sequence ID" value="ABI62750.1"/>
    <property type="molecule type" value="Genomic_DNA"/>
</dbReference>
<proteinExistence type="predicted"/>
<dbReference type="KEGG" id="gbe:GbCGDNIH1_1852"/>
<reference evidence="1 2" key="1">
    <citation type="journal article" date="2007" name="J. Bacteriol.">
        <title>Genome sequence analysis of the emerging human pathogenic acetic acid bacterium Granulibacter bethesdensis.</title>
        <authorList>
            <person name="Greenberg D.E."/>
            <person name="Porcella S.F."/>
            <person name="Zelazny A.M."/>
            <person name="Virtaneva K."/>
            <person name="Sturdevant D.E."/>
            <person name="Kupko J.J.III."/>
            <person name="Barbian K.D."/>
            <person name="Babar A."/>
            <person name="Dorward D.W."/>
            <person name="Holland S.M."/>
        </authorList>
    </citation>
    <scope>NUCLEOTIDE SEQUENCE [LARGE SCALE GENOMIC DNA]</scope>
    <source>
        <strain evidence="2">ATCC BAA-1260 / CGDNIH1</strain>
    </source>
</reference>
<protein>
    <submittedName>
        <fullName evidence="1">Uncharacterized protein</fullName>
    </submittedName>
</protein>
<name>Q0BR02_GRABC</name>
<dbReference type="OrthoDB" id="4540221at2"/>
<evidence type="ECO:0000313" key="2">
    <source>
        <dbReference type="Proteomes" id="UP000001963"/>
    </source>
</evidence>
<sequence length="121" mass="13449">MFFSAFFGIWKNYTPMSENALQESGIVICKPSPLVDRLKEFSANNPFSHQAGNKGCHYLHAFALGVELCLQLVAGIVDINQAMYRFYASGAAYEREWQSCQKIAMALQGLKITSAALFSEV</sequence>
<keyword evidence="2" id="KW-1185">Reference proteome</keyword>
<accession>Q0BR02</accession>